<feature type="transmembrane region" description="Helical" evidence="7">
    <location>
        <begin position="84"/>
        <end position="103"/>
    </location>
</feature>
<dbReference type="InterPro" id="IPR050794">
    <property type="entry name" value="CPA2_transporter"/>
</dbReference>
<feature type="transmembrane region" description="Helical" evidence="7">
    <location>
        <begin position="150"/>
        <end position="172"/>
    </location>
</feature>
<evidence type="ECO:0000259" key="8">
    <source>
        <dbReference type="Pfam" id="PF00999"/>
    </source>
</evidence>
<dbReference type="Gene3D" id="1.20.1530.20">
    <property type="match status" value="1"/>
</dbReference>
<organism evidence="9 10">
    <name type="scientific">Streptoalloteichus hindustanus</name>
    <dbReference type="NCBI Taxonomy" id="2017"/>
    <lineage>
        <taxon>Bacteria</taxon>
        <taxon>Bacillati</taxon>
        <taxon>Actinomycetota</taxon>
        <taxon>Actinomycetes</taxon>
        <taxon>Pseudonocardiales</taxon>
        <taxon>Pseudonocardiaceae</taxon>
        <taxon>Streptoalloteichus</taxon>
    </lineage>
</organism>
<evidence type="ECO:0000256" key="5">
    <source>
        <dbReference type="ARBA" id="ARBA00023065"/>
    </source>
</evidence>
<accession>A0A1M4Y849</accession>
<dbReference type="STRING" id="2017.SAMN05444320_102271"/>
<feature type="transmembrane region" description="Helical" evidence="7">
    <location>
        <begin position="115"/>
        <end position="138"/>
    </location>
</feature>
<dbReference type="AlphaFoldDB" id="A0A1M4Y849"/>
<dbReference type="RefSeq" id="WP_073480552.1">
    <property type="nucleotide sequence ID" value="NZ_FQVN01000002.1"/>
</dbReference>
<keyword evidence="4 7" id="KW-1133">Transmembrane helix</keyword>
<evidence type="ECO:0000256" key="7">
    <source>
        <dbReference type="SAM" id="Phobius"/>
    </source>
</evidence>
<evidence type="ECO:0000256" key="4">
    <source>
        <dbReference type="ARBA" id="ARBA00022989"/>
    </source>
</evidence>
<dbReference type="Proteomes" id="UP000184501">
    <property type="component" value="Unassembled WGS sequence"/>
</dbReference>
<dbReference type="OrthoDB" id="9793589at2"/>
<name>A0A1M4Y849_STRHI</name>
<comment type="subcellular location">
    <subcellularLocation>
        <location evidence="1">Membrane</location>
        <topology evidence="1">Multi-pass membrane protein</topology>
    </subcellularLocation>
</comment>
<dbReference type="GO" id="GO:0015297">
    <property type="term" value="F:antiporter activity"/>
    <property type="evidence" value="ECO:0007669"/>
    <property type="project" value="InterPro"/>
</dbReference>
<feature type="transmembrane region" description="Helical" evidence="7">
    <location>
        <begin position="23"/>
        <end position="43"/>
    </location>
</feature>
<evidence type="ECO:0000256" key="3">
    <source>
        <dbReference type="ARBA" id="ARBA00022692"/>
    </source>
</evidence>
<evidence type="ECO:0000256" key="1">
    <source>
        <dbReference type="ARBA" id="ARBA00004141"/>
    </source>
</evidence>
<evidence type="ECO:0000313" key="9">
    <source>
        <dbReference type="EMBL" id="SHF01849.1"/>
    </source>
</evidence>
<feature type="transmembrane region" description="Helical" evidence="7">
    <location>
        <begin position="184"/>
        <end position="204"/>
    </location>
</feature>
<dbReference type="GO" id="GO:0016020">
    <property type="term" value="C:membrane"/>
    <property type="evidence" value="ECO:0007669"/>
    <property type="project" value="UniProtKB-SubCell"/>
</dbReference>
<dbReference type="EMBL" id="FQVN01000002">
    <property type="protein sequence ID" value="SHF01849.1"/>
    <property type="molecule type" value="Genomic_DNA"/>
</dbReference>
<feature type="transmembrane region" description="Helical" evidence="7">
    <location>
        <begin position="364"/>
        <end position="391"/>
    </location>
</feature>
<dbReference type="PANTHER" id="PTHR32468">
    <property type="entry name" value="CATION/H + ANTIPORTER"/>
    <property type="match status" value="1"/>
</dbReference>
<keyword evidence="10" id="KW-1185">Reference proteome</keyword>
<feature type="transmembrane region" description="Helical" evidence="7">
    <location>
        <begin position="55"/>
        <end position="77"/>
    </location>
</feature>
<feature type="transmembrane region" description="Helical" evidence="7">
    <location>
        <begin position="216"/>
        <end position="238"/>
    </location>
</feature>
<feature type="transmembrane region" description="Helical" evidence="7">
    <location>
        <begin position="244"/>
        <end position="264"/>
    </location>
</feature>
<proteinExistence type="predicted"/>
<feature type="transmembrane region" description="Helical" evidence="7">
    <location>
        <begin position="334"/>
        <end position="357"/>
    </location>
</feature>
<feature type="transmembrane region" description="Helical" evidence="7">
    <location>
        <begin position="284"/>
        <end position="314"/>
    </location>
</feature>
<reference evidence="9 10" key="1">
    <citation type="submission" date="2016-11" db="EMBL/GenBank/DDBJ databases">
        <authorList>
            <person name="Jaros S."/>
            <person name="Januszkiewicz K."/>
            <person name="Wedrychowicz H."/>
        </authorList>
    </citation>
    <scope>NUCLEOTIDE SEQUENCE [LARGE SCALE GENOMIC DNA]</scope>
    <source>
        <strain evidence="9 10">DSM 44523</strain>
    </source>
</reference>
<dbReference type="PANTHER" id="PTHR32468:SF0">
    <property type="entry name" value="K(+)_H(+) ANTIPORTER 1"/>
    <property type="match status" value="1"/>
</dbReference>
<keyword evidence="3 7" id="KW-0812">Transmembrane</keyword>
<evidence type="ECO:0000313" key="10">
    <source>
        <dbReference type="Proteomes" id="UP000184501"/>
    </source>
</evidence>
<gene>
    <name evidence="9" type="ORF">SAMN05444320_102271</name>
</gene>
<sequence>MDSGQENAVGAVAGGRRALWPRLVAPALAVGALLVALVPWSLAPEEKSTVDSDPVARLLLAVTVVLVVCHLLGALCARLGHPPVIGEILGGVALGPSGLGLAWPAARDWLFPPTVLPAVGLAAQLGLVTFVFLVGCELRVDQVRARRRALGAVVAGATGLPFVAGVALSVLADDVLGTRGPASAVFLGVALSITALPVLARILTDVDLAGTPVGTLALGCAAVGDALAWGALTVLLAATTADHGSWTTTVVLTVAFVAFVVGCVRPALDAVVRRVVSRPSSRHLLLPLLAAGALGAAAATQLIGLHPVIGAFLFGTVVPRHSGVVDRVDELLRGFTVTVLLPLFFAGVGLGVSLGAFGSSPAHWLVFVAVLVVASATKFVGAGVAAGLAGAPRGEAVCLGVLLNCRGVTELVVASIGLRFHLVDTFGFTVLVLVALLTTAATGPATRWVTSRTPGPWARRLPA</sequence>
<dbReference type="InterPro" id="IPR038770">
    <property type="entry name" value="Na+/solute_symporter_sf"/>
</dbReference>
<keyword evidence="2" id="KW-0813">Transport</keyword>
<dbReference type="GO" id="GO:1902600">
    <property type="term" value="P:proton transmembrane transport"/>
    <property type="evidence" value="ECO:0007669"/>
    <property type="project" value="InterPro"/>
</dbReference>
<evidence type="ECO:0000256" key="6">
    <source>
        <dbReference type="ARBA" id="ARBA00023136"/>
    </source>
</evidence>
<dbReference type="InterPro" id="IPR006153">
    <property type="entry name" value="Cation/H_exchanger_TM"/>
</dbReference>
<keyword evidence="6 7" id="KW-0472">Membrane</keyword>
<dbReference type="Pfam" id="PF00999">
    <property type="entry name" value="Na_H_Exchanger"/>
    <property type="match status" value="1"/>
</dbReference>
<feature type="domain" description="Cation/H+ exchanger transmembrane" evidence="8">
    <location>
        <begin position="70"/>
        <end position="449"/>
    </location>
</feature>
<keyword evidence="5" id="KW-0406">Ion transport</keyword>
<protein>
    <submittedName>
        <fullName evidence="9">Transporter, CPA2 family</fullName>
    </submittedName>
</protein>
<evidence type="ECO:0000256" key="2">
    <source>
        <dbReference type="ARBA" id="ARBA00022448"/>
    </source>
</evidence>